<evidence type="ECO:0000256" key="4">
    <source>
        <dbReference type="ARBA" id="ARBA00022840"/>
    </source>
</evidence>
<accession>E0VRL3</accession>
<dbReference type="InterPro" id="IPR050052">
    <property type="entry name" value="ATP-dep_Clp_protease_ClpX"/>
</dbReference>
<dbReference type="FunCoup" id="E0VRL3">
    <property type="interactions" value="1557"/>
</dbReference>
<evidence type="ECO:0000256" key="6">
    <source>
        <dbReference type="SAM" id="MobiDB-lite"/>
    </source>
</evidence>
<gene>
    <name evidence="9" type="primary">8237934</name>
    <name evidence="8" type="ORF">Phum_PHUM399850</name>
</gene>
<dbReference type="InterPro" id="IPR019489">
    <property type="entry name" value="Clp_ATPase_C"/>
</dbReference>
<dbReference type="Pfam" id="PF07724">
    <property type="entry name" value="AAA_2"/>
    <property type="match status" value="1"/>
</dbReference>
<evidence type="ECO:0000313" key="10">
    <source>
        <dbReference type="Proteomes" id="UP000009046"/>
    </source>
</evidence>
<dbReference type="eggNOG" id="KOG0745">
    <property type="taxonomic scope" value="Eukaryota"/>
</dbReference>
<dbReference type="NCBIfam" id="NF003745">
    <property type="entry name" value="PRK05342.1"/>
    <property type="match status" value="1"/>
</dbReference>
<dbReference type="InterPro" id="IPR059067">
    <property type="entry name" value="Znf_ribbon_CLPX-like"/>
</dbReference>
<dbReference type="GO" id="GO:0046983">
    <property type="term" value="F:protein dimerization activity"/>
    <property type="evidence" value="ECO:0007669"/>
    <property type="project" value="InterPro"/>
</dbReference>
<dbReference type="GO" id="GO:0051082">
    <property type="term" value="F:unfolded protein binding"/>
    <property type="evidence" value="ECO:0007669"/>
    <property type="project" value="InterPro"/>
</dbReference>
<reference evidence="8" key="2">
    <citation type="submission" date="2007-04" db="EMBL/GenBank/DDBJ databases">
        <title>The genome of the human body louse.</title>
        <authorList>
            <consortium name="The Human Body Louse Genome Consortium"/>
            <person name="Kirkness E."/>
            <person name="Walenz B."/>
            <person name="Hass B."/>
            <person name="Bruggner R."/>
            <person name="Strausberg R."/>
        </authorList>
    </citation>
    <scope>NUCLEOTIDE SEQUENCE</scope>
    <source>
        <strain evidence="8">USDA</strain>
    </source>
</reference>
<dbReference type="InterPro" id="IPR003959">
    <property type="entry name" value="ATPase_AAA_core"/>
</dbReference>
<feature type="region of interest" description="Disordered" evidence="6">
    <location>
        <begin position="52"/>
        <end position="74"/>
    </location>
</feature>
<dbReference type="GO" id="GO:0008233">
    <property type="term" value="F:peptidase activity"/>
    <property type="evidence" value="ECO:0007669"/>
    <property type="project" value="UniProtKB-KW"/>
</dbReference>
<dbReference type="Pfam" id="PF26040">
    <property type="entry name" value="Zn_ribbon_CLPX_N"/>
    <property type="match status" value="1"/>
</dbReference>
<evidence type="ECO:0000259" key="7">
    <source>
        <dbReference type="PROSITE" id="PS51902"/>
    </source>
</evidence>
<dbReference type="SUPFAM" id="SSF52540">
    <property type="entry name" value="P-loop containing nucleoside triphosphate hydrolases"/>
    <property type="match status" value="1"/>
</dbReference>
<reference evidence="9" key="3">
    <citation type="submission" date="2020-05" db="UniProtKB">
        <authorList>
            <consortium name="EnsemblMetazoa"/>
        </authorList>
    </citation>
    <scope>IDENTIFICATION</scope>
    <source>
        <strain evidence="9">USDA</strain>
    </source>
</reference>
<keyword evidence="5" id="KW-0143">Chaperone</keyword>
<dbReference type="InParanoid" id="E0VRL3"/>
<evidence type="ECO:0000256" key="5">
    <source>
        <dbReference type="ARBA" id="ARBA00023186"/>
    </source>
</evidence>
<keyword evidence="10" id="KW-1185">Reference proteome</keyword>
<dbReference type="PROSITE" id="PS51902">
    <property type="entry name" value="CLPX_ZB"/>
    <property type="match status" value="1"/>
</dbReference>
<dbReference type="GO" id="GO:0140662">
    <property type="term" value="F:ATP-dependent protein folding chaperone"/>
    <property type="evidence" value="ECO:0007669"/>
    <property type="project" value="InterPro"/>
</dbReference>
<dbReference type="AlphaFoldDB" id="E0VRL3"/>
<dbReference type="InterPro" id="IPR004487">
    <property type="entry name" value="Clp_protease_ATP-bd_su_ClpX"/>
</dbReference>
<dbReference type="KEGG" id="phu:Phum_PHUM399850"/>
<dbReference type="SMART" id="SM01086">
    <property type="entry name" value="ClpB_D2-small"/>
    <property type="match status" value="1"/>
</dbReference>
<protein>
    <submittedName>
        <fullName evidence="8 9">ATP-dependent Clp protease ATP-binding subunit Clpx, putative</fullName>
    </submittedName>
</protein>
<dbReference type="Pfam" id="PF10431">
    <property type="entry name" value="ClpB_D2-small"/>
    <property type="match status" value="1"/>
</dbReference>
<dbReference type="GO" id="GO:0005759">
    <property type="term" value="C:mitochondrial matrix"/>
    <property type="evidence" value="ECO:0007669"/>
    <property type="project" value="TreeGrafter"/>
</dbReference>
<dbReference type="GO" id="GO:0051603">
    <property type="term" value="P:proteolysis involved in protein catabolic process"/>
    <property type="evidence" value="ECO:0007669"/>
    <property type="project" value="TreeGrafter"/>
</dbReference>
<dbReference type="EnsemblMetazoa" id="PHUM399850-RA">
    <property type="protein sequence ID" value="PHUM399850-PA"/>
    <property type="gene ID" value="PHUM399850"/>
</dbReference>
<dbReference type="RefSeq" id="XP_002428757.1">
    <property type="nucleotide sequence ID" value="XM_002428712.1"/>
</dbReference>
<dbReference type="Gene3D" id="1.10.8.60">
    <property type="match status" value="1"/>
</dbReference>
<dbReference type="GeneID" id="8237934"/>
<feature type="domain" description="ClpX-type ZB" evidence="7">
    <location>
        <begin position="69"/>
        <end position="122"/>
    </location>
</feature>
<name>E0VRL3_PEDHC</name>
<dbReference type="Proteomes" id="UP000009046">
    <property type="component" value="Unassembled WGS sequence"/>
</dbReference>
<dbReference type="HOGENOM" id="CLU_014218_0_1_1"/>
<dbReference type="InterPro" id="IPR003593">
    <property type="entry name" value="AAA+_ATPase"/>
</dbReference>
<dbReference type="GO" id="GO:0008270">
    <property type="term" value="F:zinc ion binding"/>
    <property type="evidence" value="ECO:0007669"/>
    <property type="project" value="InterPro"/>
</dbReference>
<dbReference type="InterPro" id="IPR027417">
    <property type="entry name" value="P-loop_NTPase"/>
</dbReference>
<sequence length="589" mass="65202">MSSVRCWANAGRKLSHSSQVLIFCSLNSLSRTPILKTFSTSSLILKDNSSSFSKDGFKKSVPPPPPISSGGSRGHRDGLNCPKCGDPCTHVETFVTSTRFVKCQKCHHFFVLLSDVDSKRGLKENKEDVKNGFYKKPPPPPKKIYEYLNNYVIGQEHAKKVLSVAVYNHYKRIYNNIPINVSSDNSSSQPLSQRGEFSKMKYRVVSFNKEPYVLHLNNMGSLSSMGVEFQPSQSDNRRSTGGSEILDSTTHQLRLDKSNILMLGPTGSGKTLLAQTIAQCLDVPFAICDCTTLTQAGYVGEDIESVIAKLLQDANYSVERAQTGIVFLDEVDKIGAVPGIHQLRDVGGEGVQQGMLKMLEGTIVNVPEKNSPRKLRGETIQVDTTNILFVASGAYNGLDHLISRRKNEKYLGFGVPATDSPNRRVASLADQANYNSPNSAEQDNAEKDAYLRQVEARDLIEFGMIPEFVGRFPVLVAFHSLNEDFLVRILTEPKNAIVPQYQMLFSMDKVDLTFSPEALRGIARQAMERKTGARGLRAIMETLLLDSMFEVPGSDILAVHVNEETVAGRSPPVYIRREEDAIEARAEAK</sequence>
<dbReference type="NCBIfam" id="TIGR00382">
    <property type="entry name" value="clpX"/>
    <property type="match status" value="1"/>
</dbReference>
<dbReference type="EMBL" id="AAZO01004695">
    <property type="status" value="NOT_ANNOTATED_CDS"/>
    <property type="molecule type" value="Genomic_DNA"/>
</dbReference>
<organism>
    <name type="scientific">Pediculus humanus subsp. corporis</name>
    <name type="common">Body louse</name>
    <dbReference type="NCBI Taxonomy" id="121224"/>
    <lineage>
        <taxon>Eukaryota</taxon>
        <taxon>Metazoa</taxon>
        <taxon>Ecdysozoa</taxon>
        <taxon>Arthropoda</taxon>
        <taxon>Hexapoda</taxon>
        <taxon>Insecta</taxon>
        <taxon>Pterygota</taxon>
        <taxon>Neoptera</taxon>
        <taxon>Paraneoptera</taxon>
        <taxon>Psocodea</taxon>
        <taxon>Troctomorpha</taxon>
        <taxon>Phthiraptera</taxon>
        <taxon>Anoplura</taxon>
        <taxon>Pediculidae</taxon>
        <taxon>Pediculus</taxon>
    </lineage>
</organism>
<keyword evidence="8" id="KW-0645">Protease</keyword>
<evidence type="ECO:0000256" key="3">
    <source>
        <dbReference type="ARBA" id="ARBA00022833"/>
    </source>
</evidence>
<dbReference type="EMBL" id="DS235478">
    <property type="protein sequence ID" value="EEB16019.1"/>
    <property type="molecule type" value="Genomic_DNA"/>
</dbReference>
<dbReference type="OMA" id="HRSDFTN"/>
<evidence type="ECO:0000313" key="9">
    <source>
        <dbReference type="EnsemblMetazoa" id="PHUM399850-PA"/>
    </source>
</evidence>
<dbReference type="OrthoDB" id="1721884at2759"/>
<keyword evidence="2" id="KW-0547">Nucleotide-binding</keyword>
<dbReference type="FunFam" id="1.10.8.60:FF:000002">
    <property type="entry name" value="ATP-dependent Clp protease ATP-binding subunit ClpX"/>
    <property type="match status" value="1"/>
</dbReference>
<dbReference type="PANTHER" id="PTHR48102">
    <property type="entry name" value="ATP-DEPENDENT CLP PROTEASE ATP-BINDING SUBUNIT CLPX-LIKE, MITOCHONDRIAL-RELATED"/>
    <property type="match status" value="1"/>
</dbReference>
<dbReference type="InterPro" id="IPR059188">
    <property type="entry name" value="Znf_CLPX-like"/>
</dbReference>
<evidence type="ECO:0000256" key="2">
    <source>
        <dbReference type="ARBA" id="ARBA00022741"/>
    </source>
</evidence>
<dbReference type="CDD" id="cd19497">
    <property type="entry name" value="RecA-like_ClpX"/>
    <property type="match status" value="1"/>
</dbReference>
<reference evidence="8" key="1">
    <citation type="submission" date="2007-04" db="EMBL/GenBank/DDBJ databases">
        <title>Annotation of Pediculus humanus corporis strain USDA.</title>
        <authorList>
            <person name="Kirkness E."/>
            <person name="Hannick L."/>
            <person name="Hass B."/>
            <person name="Bruggner R."/>
            <person name="Lawson D."/>
            <person name="Bidwell S."/>
            <person name="Joardar V."/>
            <person name="Caler E."/>
            <person name="Walenz B."/>
            <person name="Inman J."/>
            <person name="Schobel S."/>
            <person name="Galinsky K."/>
            <person name="Amedeo P."/>
            <person name="Strausberg R."/>
        </authorList>
    </citation>
    <scope>NUCLEOTIDE SEQUENCE</scope>
    <source>
        <strain evidence="8">USDA</strain>
    </source>
</reference>
<evidence type="ECO:0000256" key="1">
    <source>
        <dbReference type="ARBA" id="ARBA00022723"/>
    </source>
</evidence>
<keyword evidence="3" id="KW-0862">Zinc</keyword>
<dbReference type="STRING" id="121224.E0VRL3"/>
<dbReference type="Gene3D" id="3.40.50.300">
    <property type="entry name" value="P-loop containing nucleotide triphosphate hydrolases"/>
    <property type="match status" value="1"/>
</dbReference>
<keyword evidence="1" id="KW-0479">Metal-binding</keyword>
<keyword evidence="8" id="KW-0378">Hydrolase</keyword>
<dbReference type="SMART" id="SM00382">
    <property type="entry name" value="AAA"/>
    <property type="match status" value="1"/>
</dbReference>
<feature type="region of interest" description="Disordered" evidence="6">
    <location>
        <begin position="226"/>
        <end position="248"/>
    </location>
</feature>
<dbReference type="VEuPathDB" id="VectorBase:PHUM399850"/>
<dbReference type="GO" id="GO:0016887">
    <property type="term" value="F:ATP hydrolysis activity"/>
    <property type="evidence" value="ECO:0007669"/>
    <property type="project" value="InterPro"/>
</dbReference>
<dbReference type="PANTHER" id="PTHR48102:SF7">
    <property type="entry name" value="ATP-DEPENDENT CLP PROTEASE ATP-BINDING SUBUNIT CLPX-LIKE, MITOCHONDRIAL"/>
    <property type="match status" value="1"/>
</dbReference>
<dbReference type="FunFam" id="3.40.50.300:FF:000378">
    <property type="entry name" value="ATP-dependent Clp protease ATP-binding subunit clpX-like, mitochondrial"/>
    <property type="match status" value="1"/>
</dbReference>
<proteinExistence type="predicted"/>
<dbReference type="CTD" id="8237934"/>
<evidence type="ECO:0000313" key="8">
    <source>
        <dbReference type="EMBL" id="EEB16019.1"/>
    </source>
</evidence>
<dbReference type="GO" id="GO:0005524">
    <property type="term" value="F:ATP binding"/>
    <property type="evidence" value="ECO:0007669"/>
    <property type="project" value="UniProtKB-KW"/>
</dbReference>
<keyword evidence="4 8" id="KW-0067">ATP-binding</keyword>